<dbReference type="EMBL" id="BMKN01000002">
    <property type="protein sequence ID" value="GGE54890.1"/>
    <property type="molecule type" value="Genomic_DNA"/>
</dbReference>
<evidence type="ECO:0000256" key="1">
    <source>
        <dbReference type="ARBA" id="ARBA00000077"/>
    </source>
</evidence>
<reference evidence="18" key="2">
    <citation type="submission" date="2020-09" db="EMBL/GenBank/DDBJ databases">
        <authorList>
            <person name="Sun Q."/>
            <person name="Zhou Y."/>
        </authorList>
    </citation>
    <scope>NUCLEOTIDE SEQUENCE</scope>
    <source>
        <strain evidence="18">CGMCC 1.16012</strain>
    </source>
</reference>
<feature type="binding site" evidence="14 15">
    <location>
        <position position="117"/>
    </location>
    <ligand>
        <name>a divalent metal cation</name>
        <dbReference type="ChEBI" id="CHEBI:60240"/>
    </ligand>
</feature>
<dbReference type="GO" id="GO:0006298">
    <property type="term" value="P:mismatch repair"/>
    <property type="evidence" value="ECO:0007669"/>
    <property type="project" value="TreeGrafter"/>
</dbReference>
<dbReference type="GO" id="GO:0030145">
    <property type="term" value="F:manganese ion binding"/>
    <property type="evidence" value="ECO:0007669"/>
    <property type="project" value="UniProtKB-UniRule"/>
</dbReference>
<evidence type="ECO:0000256" key="16">
    <source>
        <dbReference type="RuleBase" id="RU003515"/>
    </source>
</evidence>
<evidence type="ECO:0000313" key="18">
    <source>
        <dbReference type="EMBL" id="GGE54890.1"/>
    </source>
</evidence>
<keyword evidence="12 14" id="KW-0378">Hydrolase</keyword>
<evidence type="ECO:0000256" key="3">
    <source>
        <dbReference type="ARBA" id="ARBA00004065"/>
    </source>
</evidence>
<reference evidence="18" key="1">
    <citation type="journal article" date="2014" name="Int. J. Syst. Evol. Microbiol.">
        <title>Complete genome sequence of Corynebacterium casei LMG S-19264T (=DSM 44701T), isolated from a smear-ripened cheese.</title>
        <authorList>
            <consortium name="US DOE Joint Genome Institute (JGI-PGF)"/>
            <person name="Walter F."/>
            <person name="Albersmeier A."/>
            <person name="Kalinowski J."/>
            <person name="Ruckert C."/>
        </authorList>
    </citation>
    <scope>NUCLEOTIDE SEQUENCE</scope>
    <source>
        <strain evidence="18">CGMCC 1.16012</strain>
    </source>
</reference>
<evidence type="ECO:0000256" key="2">
    <source>
        <dbReference type="ARBA" id="ARBA00001946"/>
    </source>
</evidence>
<dbReference type="EC" id="3.1.26.4" evidence="6 14"/>
<dbReference type="PANTHER" id="PTHR10954">
    <property type="entry name" value="RIBONUCLEASE H2 SUBUNIT A"/>
    <property type="match status" value="1"/>
</dbReference>
<dbReference type="GO" id="GO:0005737">
    <property type="term" value="C:cytoplasm"/>
    <property type="evidence" value="ECO:0007669"/>
    <property type="project" value="UniProtKB-SubCell"/>
</dbReference>
<evidence type="ECO:0000256" key="6">
    <source>
        <dbReference type="ARBA" id="ARBA00012180"/>
    </source>
</evidence>
<dbReference type="NCBIfam" id="NF000595">
    <property type="entry name" value="PRK00015.1-3"/>
    <property type="match status" value="1"/>
</dbReference>
<evidence type="ECO:0000313" key="19">
    <source>
        <dbReference type="Proteomes" id="UP000606730"/>
    </source>
</evidence>
<evidence type="ECO:0000256" key="10">
    <source>
        <dbReference type="ARBA" id="ARBA00022723"/>
    </source>
</evidence>
<accession>A0A917AJ17</accession>
<dbReference type="OrthoDB" id="9803420at2"/>
<dbReference type="GO" id="GO:0004523">
    <property type="term" value="F:RNA-DNA hybrid ribonuclease activity"/>
    <property type="evidence" value="ECO:0007669"/>
    <property type="project" value="UniProtKB-UniRule"/>
</dbReference>
<evidence type="ECO:0000256" key="5">
    <source>
        <dbReference type="ARBA" id="ARBA00007383"/>
    </source>
</evidence>
<evidence type="ECO:0000259" key="17">
    <source>
        <dbReference type="PROSITE" id="PS51975"/>
    </source>
</evidence>
<dbReference type="GO" id="GO:0003723">
    <property type="term" value="F:RNA binding"/>
    <property type="evidence" value="ECO:0007669"/>
    <property type="project" value="UniProtKB-UniRule"/>
</dbReference>
<organism evidence="18 19">
    <name type="scientific">Actibacterium pelagium</name>
    <dbReference type="NCBI Taxonomy" id="2029103"/>
    <lineage>
        <taxon>Bacteria</taxon>
        <taxon>Pseudomonadati</taxon>
        <taxon>Pseudomonadota</taxon>
        <taxon>Alphaproteobacteria</taxon>
        <taxon>Rhodobacterales</taxon>
        <taxon>Roseobacteraceae</taxon>
        <taxon>Actibacterium</taxon>
    </lineage>
</organism>
<dbReference type="CDD" id="cd07182">
    <property type="entry name" value="RNase_HII_bacteria_HII_like"/>
    <property type="match status" value="1"/>
</dbReference>
<dbReference type="SUPFAM" id="SSF53098">
    <property type="entry name" value="Ribonuclease H-like"/>
    <property type="match status" value="1"/>
</dbReference>
<comment type="similarity">
    <text evidence="5 14 16">Belongs to the RNase HII family.</text>
</comment>
<dbReference type="GO" id="GO:0043137">
    <property type="term" value="P:DNA replication, removal of RNA primer"/>
    <property type="evidence" value="ECO:0007669"/>
    <property type="project" value="TreeGrafter"/>
</dbReference>
<comment type="cofactor">
    <cofactor evidence="2">
        <name>Mg(2+)</name>
        <dbReference type="ChEBI" id="CHEBI:18420"/>
    </cofactor>
</comment>
<feature type="binding site" evidence="14 15">
    <location>
        <position position="26"/>
    </location>
    <ligand>
        <name>a divalent metal cation</name>
        <dbReference type="ChEBI" id="CHEBI:60240"/>
    </ligand>
</feature>
<sequence length="212" mass="22949">MTKETPDLSFEAAAAQNGKCRVVGVDEVGRGPWAGPVTAAAVWLNPNDLPDGMNDSKKLTAKRREALFDAIMDKAEVSIAHASVQEIDELNILQATYLAMRRAIAGLTQSPDHALIDGNRLPADLPCSAETVVKGDARSLSIAAASIVAKVTRDRIMAELAAEHPGYGWESNAGYGTKMHQNGLREFGVTPHHRRSFKPIHNILYQEHSVSD</sequence>
<dbReference type="Pfam" id="PF01351">
    <property type="entry name" value="RNase_HII"/>
    <property type="match status" value="1"/>
</dbReference>
<name>A0A917AJ17_9RHOB</name>
<evidence type="ECO:0000256" key="14">
    <source>
        <dbReference type="HAMAP-Rule" id="MF_00052"/>
    </source>
</evidence>
<dbReference type="HAMAP" id="MF_00052_B">
    <property type="entry name" value="RNase_HII_B"/>
    <property type="match status" value="1"/>
</dbReference>
<keyword evidence="8 14" id="KW-0963">Cytoplasm</keyword>
<dbReference type="RefSeq" id="WP_095594232.1">
    <property type="nucleotide sequence ID" value="NZ_BMKN01000002.1"/>
</dbReference>
<evidence type="ECO:0000256" key="13">
    <source>
        <dbReference type="ARBA" id="ARBA00023211"/>
    </source>
</evidence>
<evidence type="ECO:0000256" key="8">
    <source>
        <dbReference type="ARBA" id="ARBA00022490"/>
    </source>
</evidence>
<evidence type="ECO:0000256" key="11">
    <source>
        <dbReference type="ARBA" id="ARBA00022759"/>
    </source>
</evidence>
<comment type="cofactor">
    <cofactor evidence="14 15">
        <name>Mn(2+)</name>
        <dbReference type="ChEBI" id="CHEBI:29035"/>
    </cofactor>
    <cofactor evidence="14 15">
        <name>Mg(2+)</name>
        <dbReference type="ChEBI" id="CHEBI:18420"/>
    </cofactor>
    <text evidence="14 15">Manganese or magnesium. Binds 1 divalent metal ion per monomer in the absence of substrate. May bind a second metal ion after substrate binding.</text>
</comment>
<evidence type="ECO:0000256" key="7">
    <source>
        <dbReference type="ARBA" id="ARBA00019179"/>
    </source>
</evidence>
<evidence type="ECO:0000256" key="12">
    <source>
        <dbReference type="ARBA" id="ARBA00022801"/>
    </source>
</evidence>
<proteinExistence type="inferred from homology"/>
<keyword evidence="10 14" id="KW-0479">Metal-binding</keyword>
<dbReference type="InterPro" id="IPR024567">
    <property type="entry name" value="RNase_HII/HIII_dom"/>
</dbReference>
<comment type="catalytic activity">
    <reaction evidence="1 14 15 16">
        <text>Endonucleolytic cleavage to 5'-phosphomonoester.</text>
        <dbReference type="EC" id="3.1.26.4"/>
    </reaction>
</comment>
<keyword evidence="11 14" id="KW-0255">Endonuclease</keyword>
<comment type="caution">
    <text evidence="18">The sequence shown here is derived from an EMBL/GenBank/DDBJ whole genome shotgun (WGS) entry which is preliminary data.</text>
</comment>
<comment type="function">
    <text evidence="3 14 16">Endonuclease that specifically degrades the RNA of RNA-DNA hybrids.</text>
</comment>
<keyword evidence="19" id="KW-1185">Reference proteome</keyword>
<comment type="subcellular location">
    <subcellularLocation>
        <location evidence="4 14">Cytoplasm</location>
    </subcellularLocation>
</comment>
<dbReference type="Proteomes" id="UP000606730">
    <property type="component" value="Unassembled WGS sequence"/>
</dbReference>
<dbReference type="NCBIfam" id="NF000594">
    <property type="entry name" value="PRK00015.1-1"/>
    <property type="match status" value="1"/>
</dbReference>
<dbReference type="PROSITE" id="PS51975">
    <property type="entry name" value="RNASE_H_2"/>
    <property type="match status" value="1"/>
</dbReference>
<dbReference type="AlphaFoldDB" id="A0A917AJ17"/>
<evidence type="ECO:0000256" key="15">
    <source>
        <dbReference type="PROSITE-ProRule" id="PRU01319"/>
    </source>
</evidence>
<dbReference type="InterPro" id="IPR001352">
    <property type="entry name" value="RNase_HII/HIII"/>
</dbReference>
<dbReference type="GO" id="GO:0032299">
    <property type="term" value="C:ribonuclease H2 complex"/>
    <property type="evidence" value="ECO:0007669"/>
    <property type="project" value="TreeGrafter"/>
</dbReference>
<evidence type="ECO:0000256" key="9">
    <source>
        <dbReference type="ARBA" id="ARBA00022722"/>
    </source>
</evidence>
<dbReference type="InterPro" id="IPR036397">
    <property type="entry name" value="RNaseH_sf"/>
</dbReference>
<dbReference type="InterPro" id="IPR022898">
    <property type="entry name" value="RNase_HII"/>
</dbReference>
<dbReference type="FunFam" id="3.30.420.10:FF:000006">
    <property type="entry name" value="Ribonuclease HII"/>
    <property type="match status" value="1"/>
</dbReference>
<gene>
    <name evidence="14 18" type="primary">rnhB</name>
    <name evidence="18" type="ORF">GCM10011517_23200</name>
</gene>
<keyword evidence="13 14" id="KW-0464">Manganese</keyword>
<feature type="domain" description="RNase H type-2" evidence="17">
    <location>
        <begin position="20"/>
        <end position="209"/>
    </location>
</feature>
<dbReference type="InterPro" id="IPR012337">
    <property type="entry name" value="RNaseH-like_sf"/>
</dbReference>
<evidence type="ECO:0000256" key="4">
    <source>
        <dbReference type="ARBA" id="ARBA00004496"/>
    </source>
</evidence>
<feature type="binding site" evidence="14 15">
    <location>
        <position position="27"/>
    </location>
    <ligand>
        <name>a divalent metal cation</name>
        <dbReference type="ChEBI" id="CHEBI:60240"/>
    </ligand>
</feature>
<protein>
    <recommendedName>
        <fullName evidence="7 14">Ribonuclease HII</fullName>
        <shortName evidence="14">RNase HII</shortName>
        <ecNumber evidence="6 14">3.1.26.4</ecNumber>
    </recommendedName>
</protein>
<keyword evidence="9 14" id="KW-0540">Nuclease</keyword>
<dbReference type="Gene3D" id="3.30.420.10">
    <property type="entry name" value="Ribonuclease H-like superfamily/Ribonuclease H"/>
    <property type="match status" value="1"/>
</dbReference>
<dbReference type="PANTHER" id="PTHR10954:SF18">
    <property type="entry name" value="RIBONUCLEASE HII"/>
    <property type="match status" value="1"/>
</dbReference>